<dbReference type="SUPFAM" id="SSF51984">
    <property type="entry name" value="MurCD N-terminal domain"/>
    <property type="match status" value="1"/>
</dbReference>
<name>X1S9M9_9ZZZZ</name>
<dbReference type="Pfam" id="PF21799">
    <property type="entry name" value="MurD-like_N"/>
    <property type="match status" value="1"/>
</dbReference>
<keyword evidence="4" id="KW-0067">ATP-binding</keyword>
<dbReference type="GO" id="GO:0004326">
    <property type="term" value="F:tetrahydrofolylpolyglutamate synthase activity"/>
    <property type="evidence" value="ECO:0007669"/>
    <property type="project" value="InterPro"/>
</dbReference>
<evidence type="ECO:0000256" key="3">
    <source>
        <dbReference type="ARBA" id="ARBA00022741"/>
    </source>
</evidence>
<dbReference type="Pfam" id="PF08245">
    <property type="entry name" value="Mur_ligase_M"/>
    <property type="match status" value="1"/>
</dbReference>
<dbReference type="Gene3D" id="3.40.1190.10">
    <property type="entry name" value="Mur-like, catalytic domain"/>
    <property type="match status" value="1"/>
</dbReference>
<keyword evidence="3" id="KW-0547">Nucleotide-binding</keyword>
<sequence length="232" mass="25337">MNKGFFTGKKILIMGLGRFGGGVDAAEFAVKAGAKVVVTDLAQPQQLADSVDRLKKFADIEFHLGGHKESDFEWADVIIVNPAVPDDNRFLKIACRHNKFITSQVNIFFQLCPATIIGVTGTNGKSTTAALLAHLLRSHEKVWLGGNIGHQPLLAVIDRIGPADMVVLELSSFQTKQLAQIQKGPEVSVLTNLTPNHLDRHGSFADYCAAKENIFRFQKCDVNRPAVSIFNA</sequence>
<dbReference type="GO" id="GO:0005524">
    <property type="term" value="F:ATP binding"/>
    <property type="evidence" value="ECO:0007669"/>
    <property type="project" value="UniProtKB-KW"/>
</dbReference>
<dbReference type="PANTHER" id="PTHR43692">
    <property type="entry name" value="UDP-N-ACETYLMURAMOYLALANINE--D-GLUTAMATE LIGASE"/>
    <property type="match status" value="1"/>
</dbReference>
<dbReference type="InterPro" id="IPR013221">
    <property type="entry name" value="Mur_ligase_cen"/>
</dbReference>
<dbReference type="GO" id="GO:0008764">
    <property type="term" value="F:UDP-N-acetylmuramoylalanine-D-glutamate ligase activity"/>
    <property type="evidence" value="ECO:0007669"/>
    <property type="project" value="InterPro"/>
</dbReference>
<keyword evidence="1" id="KW-0436">Ligase</keyword>
<evidence type="ECO:0000256" key="1">
    <source>
        <dbReference type="ARBA" id="ARBA00022598"/>
    </source>
</evidence>
<protein>
    <recommendedName>
        <fullName evidence="6">Mur ligase central domain-containing protein</fullName>
    </recommendedName>
</protein>
<keyword evidence="5" id="KW-0131">Cell cycle</keyword>
<comment type="caution">
    <text evidence="7">The sequence shown here is derived from an EMBL/GenBank/DDBJ whole genome shotgun (WGS) entry which is preliminary data.</text>
</comment>
<dbReference type="GO" id="GO:0051301">
    <property type="term" value="P:cell division"/>
    <property type="evidence" value="ECO:0007669"/>
    <property type="project" value="UniProtKB-KW"/>
</dbReference>
<proteinExistence type="predicted"/>
<evidence type="ECO:0000256" key="4">
    <source>
        <dbReference type="ARBA" id="ARBA00022840"/>
    </source>
</evidence>
<feature type="domain" description="Mur ligase central" evidence="6">
    <location>
        <begin position="119"/>
        <end position="219"/>
    </location>
</feature>
<dbReference type="PANTHER" id="PTHR43692:SF1">
    <property type="entry name" value="UDP-N-ACETYLMURAMOYLALANINE--D-GLUTAMATE LIGASE"/>
    <property type="match status" value="1"/>
</dbReference>
<evidence type="ECO:0000256" key="5">
    <source>
        <dbReference type="ARBA" id="ARBA00023306"/>
    </source>
</evidence>
<dbReference type="PROSITE" id="PS01011">
    <property type="entry name" value="FOLYLPOLYGLU_SYNT_1"/>
    <property type="match status" value="1"/>
</dbReference>
<accession>X1S9M9</accession>
<dbReference type="GO" id="GO:0005737">
    <property type="term" value="C:cytoplasm"/>
    <property type="evidence" value="ECO:0007669"/>
    <property type="project" value="InterPro"/>
</dbReference>
<organism evidence="7">
    <name type="scientific">marine sediment metagenome</name>
    <dbReference type="NCBI Taxonomy" id="412755"/>
    <lineage>
        <taxon>unclassified sequences</taxon>
        <taxon>metagenomes</taxon>
        <taxon>ecological metagenomes</taxon>
    </lineage>
</organism>
<dbReference type="AlphaFoldDB" id="X1S9M9"/>
<dbReference type="Gene3D" id="3.40.50.720">
    <property type="entry name" value="NAD(P)-binding Rossmann-like Domain"/>
    <property type="match status" value="1"/>
</dbReference>
<reference evidence="7" key="1">
    <citation type="journal article" date="2014" name="Front. Microbiol.">
        <title>High frequency of phylogenetically diverse reductive dehalogenase-homologous genes in deep subseafloor sedimentary metagenomes.</title>
        <authorList>
            <person name="Kawai M."/>
            <person name="Futagami T."/>
            <person name="Toyoda A."/>
            <person name="Takaki Y."/>
            <person name="Nishi S."/>
            <person name="Hori S."/>
            <person name="Arai W."/>
            <person name="Tsubouchi T."/>
            <person name="Morono Y."/>
            <person name="Uchiyama I."/>
            <person name="Ito T."/>
            <person name="Fujiyama A."/>
            <person name="Inagaki F."/>
            <person name="Takami H."/>
        </authorList>
    </citation>
    <scope>NUCLEOTIDE SEQUENCE</scope>
    <source>
        <strain evidence="7">Expedition CK06-06</strain>
    </source>
</reference>
<dbReference type="EMBL" id="BARW01021570">
    <property type="protein sequence ID" value="GAI89668.1"/>
    <property type="molecule type" value="Genomic_DNA"/>
</dbReference>
<feature type="non-terminal residue" evidence="7">
    <location>
        <position position="232"/>
    </location>
</feature>
<keyword evidence="2" id="KW-0132">Cell division</keyword>
<dbReference type="InterPro" id="IPR036565">
    <property type="entry name" value="Mur-like_cat_sf"/>
</dbReference>
<dbReference type="SUPFAM" id="SSF53623">
    <property type="entry name" value="MurD-like peptide ligases, catalytic domain"/>
    <property type="match status" value="1"/>
</dbReference>
<dbReference type="InterPro" id="IPR005762">
    <property type="entry name" value="MurD"/>
</dbReference>
<gene>
    <name evidence="7" type="ORF">S12H4_36210</name>
</gene>
<evidence type="ECO:0000259" key="6">
    <source>
        <dbReference type="Pfam" id="PF08245"/>
    </source>
</evidence>
<evidence type="ECO:0000256" key="2">
    <source>
        <dbReference type="ARBA" id="ARBA00022618"/>
    </source>
</evidence>
<dbReference type="InterPro" id="IPR018109">
    <property type="entry name" value="Folylpolyglutamate_synth_CS"/>
</dbReference>
<dbReference type="GO" id="GO:0008360">
    <property type="term" value="P:regulation of cell shape"/>
    <property type="evidence" value="ECO:0007669"/>
    <property type="project" value="InterPro"/>
</dbReference>
<evidence type="ECO:0000313" key="7">
    <source>
        <dbReference type="EMBL" id="GAI89668.1"/>
    </source>
</evidence>